<evidence type="ECO:0000313" key="1">
    <source>
        <dbReference type="EMBL" id="AOZ63628.1"/>
    </source>
</evidence>
<organism evidence="1 2">
    <name type="scientific">Rhodococcus phage Weasels2</name>
    <dbReference type="NCBI Taxonomy" id="1897437"/>
    <lineage>
        <taxon>Viruses</taxon>
        <taxon>Duplodnaviria</taxon>
        <taxon>Heunggongvirae</taxon>
        <taxon>Uroviricota</taxon>
        <taxon>Caudoviricetes</taxon>
        <taxon>Weaselvirus</taxon>
        <taxon>Weaselvirus weasel</taxon>
    </lineage>
</organism>
<keyword evidence="2" id="KW-1185">Reference proteome</keyword>
<reference evidence="2" key="1">
    <citation type="submission" date="2016-08" db="EMBL/GenBank/DDBJ databases">
        <authorList>
            <person name="Seilhamer J.J."/>
        </authorList>
    </citation>
    <scope>NUCLEOTIDE SEQUENCE [LARGE SCALE GENOMIC DNA]</scope>
</reference>
<protein>
    <submittedName>
        <fullName evidence="1">Uncharacterized protein</fullName>
    </submittedName>
</protein>
<gene>
    <name evidence="1" type="ORF">SEA_WEASELS2_38</name>
</gene>
<name>A0A1I9SA22_9CAUD</name>
<sequence length="40" mass="5052">MNLFSHEHVQSDIYFSDHDWNKTQKQWWKENAKNKDEEEE</sequence>
<dbReference type="Proteomes" id="UP000224902">
    <property type="component" value="Segment"/>
</dbReference>
<proteinExistence type="predicted"/>
<evidence type="ECO:0000313" key="2">
    <source>
        <dbReference type="Proteomes" id="UP000224902"/>
    </source>
</evidence>
<dbReference type="EMBL" id="KX774321">
    <property type="protein sequence ID" value="AOZ63628.1"/>
    <property type="molecule type" value="Genomic_DNA"/>
</dbReference>
<accession>A0A1I9SA22</accession>